<dbReference type="GO" id="GO:0005737">
    <property type="term" value="C:cytoplasm"/>
    <property type="evidence" value="ECO:0007669"/>
    <property type="project" value="InterPro"/>
</dbReference>
<dbReference type="SUPFAM" id="SSF52172">
    <property type="entry name" value="CheY-like"/>
    <property type="match status" value="1"/>
</dbReference>
<dbReference type="AlphaFoldDB" id="A0A7L9RTG4"/>
<dbReference type="Pfam" id="PF00072">
    <property type="entry name" value="Response_reg"/>
    <property type="match status" value="1"/>
</dbReference>
<feature type="active site" evidence="5">
    <location>
        <position position="294"/>
    </location>
</feature>
<feature type="active site" evidence="5">
    <location>
        <position position="198"/>
    </location>
</feature>
<evidence type="ECO:0000256" key="5">
    <source>
        <dbReference type="PROSITE-ProRule" id="PRU00050"/>
    </source>
</evidence>
<dbReference type="SUPFAM" id="SSF52738">
    <property type="entry name" value="Methylesterase CheB, C-terminal domain"/>
    <property type="match status" value="1"/>
</dbReference>
<evidence type="ECO:0000256" key="3">
    <source>
        <dbReference type="ARBA" id="ARBA00039140"/>
    </source>
</evidence>
<dbReference type="CDD" id="cd17541">
    <property type="entry name" value="REC_CheB-like"/>
    <property type="match status" value="1"/>
</dbReference>
<evidence type="ECO:0000313" key="9">
    <source>
        <dbReference type="EMBL" id="QOL19829.1"/>
    </source>
</evidence>
<evidence type="ECO:0000313" key="10">
    <source>
        <dbReference type="Proteomes" id="UP000594001"/>
    </source>
</evidence>
<dbReference type="RefSeq" id="WP_350332571.1">
    <property type="nucleotide sequence ID" value="NZ_CP054719.1"/>
</dbReference>
<dbReference type="GO" id="GO:0000156">
    <property type="term" value="F:phosphorelay response regulator activity"/>
    <property type="evidence" value="ECO:0007669"/>
    <property type="project" value="InterPro"/>
</dbReference>
<sequence length="350" mass="37664">MNFNTKSMNDILIVDDSIVIKNHTHKLVKAIAGVGNIYLASNGQEAVNVLKEHPTIDIIILDIQMPIMDGIAALPLLLKINPKAKVIISSTLSVKGAEITLHALALGACDYITKPSPTVFQFSVEDFERELTTKVLGLFTKEALTKNTPNLRSTPIRSTLPLFPQALVIGSSTGGPAALLNILSGMNQTRIPIFIVQHMPPIFTALLAENIQKSSGIKTVEVIESQPLTENCIYLAAGGFHMEVISKNAQILLEVNTNPPQNFCRPSVTPLFSSAAKVYNNRLLGCMLTGIGNDGLDGARDIINAGGGMIAQDETSSTVWGMPRAVYEAGLATQVMSLSNIKELVHKITK</sequence>
<keyword evidence="6" id="KW-0597">Phosphoprotein</keyword>
<dbReference type="PROSITE" id="PS50122">
    <property type="entry name" value="CHEB"/>
    <property type="match status" value="1"/>
</dbReference>
<dbReference type="PANTHER" id="PTHR42872:SF3">
    <property type="entry name" value="PROTEIN-GLUTAMATE METHYLESTERASE_PROTEIN-GLUTAMINE GLUTAMINASE 1"/>
    <property type="match status" value="1"/>
</dbReference>
<dbReference type="Gene3D" id="3.40.50.180">
    <property type="entry name" value="Methylesterase CheB, C-terminal domain"/>
    <property type="match status" value="1"/>
</dbReference>
<evidence type="ECO:0000256" key="1">
    <source>
        <dbReference type="ARBA" id="ARBA00022500"/>
    </source>
</evidence>
<accession>A0A7L9RTG4</accession>
<feature type="domain" description="CheB-type methylesterase" evidence="8">
    <location>
        <begin position="161"/>
        <end position="350"/>
    </location>
</feature>
<dbReference type="PROSITE" id="PS50110">
    <property type="entry name" value="RESPONSE_REGULATORY"/>
    <property type="match status" value="1"/>
</dbReference>
<evidence type="ECO:0000256" key="4">
    <source>
        <dbReference type="ARBA" id="ARBA00048267"/>
    </source>
</evidence>
<dbReference type="InterPro" id="IPR001789">
    <property type="entry name" value="Sig_transdc_resp-reg_receiver"/>
</dbReference>
<evidence type="ECO:0000259" key="7">
    <source>
        <dbReference type="PROSITE" id="PS50110"/>
    </source>
</evidence>
<dbReference type="GO" id="GO:0008984">
    <property type="term" value="F:protein-glutamate methylesterase activity"/>
    <property type="evidence" value="ECO:0007669"/>
    <property type="project" value="UniProtKB-EC"/>
</dbReference>
<comment type="catalytic activity">
    <reaction evidence="4">
        <text>[protein]-L-glutamate 5-O-methyl ester + H2O = L-glutamyl-[protein] + methanol + H(+)</text>
        <dbReference type="Rhea" id="RHEA:23236"/>
        <dbReference type="Rhea" id="RHEA-COMP:10208"/>
        <dbReference type="Rhea" id="RHEA-COMP:10311"/>
        <dbReference type="ChEBI" id="CHEBI:15377"/>
        <dbReference type="ChEBI" id="CHEBI:15378"/>
        <dbReference type="ChEBI" id="CHEBI:17790"/>
        <dbReference type="ChEBI" id="CHEBI:29973"/>
        <dbReference type="ChEBI" id="CHEBI:82795"/>
        <dbReference type="EC" id="3.1.1.61"/>
    </reaction>
</comment>
<feature type="active site" evidence="5">
    <location>
        <position position="172"/>
    </location>
</feature>
<keyword evidence="1 5" id="KW-0145">Chemotaxis</keyword>
<feature type="modified residue" description="4-aspartylphosphate" evidence="6">
    <location>
        <position position="62"/>
    </location>
</feature>
<dbReference type="NCBIfam" id="NF001965">
    <property type="entry name" value="PRK00742.1"/>
    <property type="match status" value="1"/>
</dbReference>
<evidence type="ECO:0000256" key="2">
    <source>
        <dbReference type="ARBA" id="ARBA00022801"/>
    </source>
</evidence>
<reference evidence="9 10" key="1">
    <citation type="submission" date="2020-06" db="EMBL/GenBank/DDBJ databases">
        <title>The endosymbiont of the kinetoplastid Bodo saltans is a Paracaedibacter-like alpha-proteobacterium possessing a putative toxin-antitoxin system.</title>
        <authorList>
            <person name="Midha S."/>
            <person name="Rigden D.J."/>
            <person name="Siozios S."/>
            <person name="Hurst G.D.D."/>
            <person name="Jackson A.P."/>
        </authorList>
    </citation>
    <scope>NUCLEOTIDE SEQUENCE [LARGE SCALE GENOMIC DNA]</scope>
    <source>
        <strain evidence="9">Lake Konstanz</strain>
    </source>
</reference>
<dbReference type="KEGG" id="pbal:CPBP_00599"/>
<dbReference type="PIRSF" id="PIRSF000876">
    <property type="entry name" value="RR_chemtxs_CheB"/>
    <property type="match status" value="1"/>
</dbReference>
<dbReference type="Gene3D" id="3.40.50.2300">
    <property type="match status" value="1"/>
</dbReference>
<dbReference type="InterPro" id="IPR035909">
    <property type="entry name" value="CheB_C"/>
</dbReference>
<evidence type="ECO:0000256" key="6">
    <source>
        <dbReference type="PROSITE-ProRule" id="PRU00169"/>
    </source>
</evidence>
<feature type="domain" description="Response regulatory" evidence="7">
    <location>
        <begin position="10"/>
        <end position="129"/>
    </location>
</feature>
<dbReference type="SMART" id="SM00448">
    <property type="entry name" value="REC"/>
    <property type="match status" value="1"/>
</dbReference>
<organism evidence="9 10">
    <name type="scientific">Candidatus Bodocaedibacter vickermanii</name>
    <dbReference type="NCBI Taxonomy" id="2741701"/>
    <lineage>
        <taxon>Bacteria</taxon>
        <taxon>Pseudomonadati</taxon>
        <taxon>Pseudomonadota</taxon>
        <taxon>Alphaproteobacteria</taxon>
        <taxon>Holosporales</taxon>
        <taxon>Candidatus Paracaedibacteraceae</taxon>
        <taxon>Candidatus Bodocaedibacter</taxon>
    </lineage>
</organism>
<dbReference type="EC" id="3.1.1.61" evidence="3"/>
<dbReference type="Proteomes" id="UP000594001">
    <property type="component" value="Chromosome"/>
</dbReference>
<gene>
    <name evidence="9" type="primary">cheB_1</name>
    <name evidence="9" type="ORF">CPBP_00599</name>
</gene>
<dbReference type="InterPro" id="IPR008248">
    <property type="entry name" value="CheB-like"/>
</dbReference>
<dbReference type="GO" id="GO:0006935">
    <property type="term" value="P:chemotaxis"/>
    <property type="evidence" value="ECO:0007669"/>
    <property type="project" value="UniProtKB-UniRule"/>
</dbReference>
<dbReference type="EMBL" id="CP054719">
    <property type="protein sequence ID" value="QOL19829.1"/>
    <property type="molecule type" value="Genomic_DNA"/>
</dbReference>
<dbReference type="Pfam" id="PF01339">
    <property type="entry name" value="CheB_methylest"/>
    <property type="match status" value="1"/>
</dbReference>
<keyword evidence="10" id="KW-1185">Reference proteome</keyword>
<dbReference type="PANTHER" id="PTHR42872">
    <property type="entry name" value="PROTEIN-GLUTAMATE METHYLESTERASE/PROTEIN-GLUTAMINE GLUTAMINASE"/>
    <property type="match status" value="1"/>
</dbReference>
<evidence type="ECO:0000259" key="8">
    <source>
        <dbReference type="PROSITE" id="PS50122"/>
    </source>
</evidence>
<dbReference type="InterPro" id="IPR000673">
    <property type="entry name" value="Sig_transdc_resp-reg_Me-estase"/>
</dbReference>
<dbReference type="InterPro" id="IPR011006">
    <property type="entry name" value="CheY-like_superfamily"/>
</dbReference>
<keyword evidence="2 5" id="KW-0378">Hydrolase</keyword>
<proteinExistence type="predicted"/>
<dbReference type="CDD" id="cd16432">
    <property type="entry name" value="CheB_Rec"/>
    <property type="match status" value="1"/>
</dbReference>
<protein>
    <recommendedName>
        <fullName evidence="3">protein-glutamate methylesterase</fullName>
        <ecNumber evidence="3">3.1.1.61</ecNumber>
    </recommendedName>
</protein>
<name>A0A7L9RTG4_9PROT</name>